<dbReference type="InterPro" id="IPR038769">
    <property type="entry name" value="MTC4"/>
</dbReference>
<feature type="compositionally biased region" description="Basic and acidic residues" evidence="1">
    <location>
        <begin position="198"/>
        <end position="209"/>
    </location>
</feature>
<dbReference type="GeneID" id="4851039"/>
<accession>A3GFJ0</accession>
<dbReference type="OMA" id="RTSHWDE"/>
<evidence type="ECO:0008006" key="5">
    <source>
        <dbReference type="Google" id="ProtNLM"/>
    </source>
</evidence>
<sequence length="560" mass="65371">MDSSKRARELADILLTTRKSLQSDCNVVDPLKYDPTGYHEVYAEDNTKISRSTFIRAEKVKSMFGVKYLYLQRVHDWNVDNADRNQHPGVEGVYNPLQIIRNRKIRAKYREYAKPLTIKTIPLACNVFSKHNNDAKHPWRMLWAIELSEQVSDVSWRIDHWHELKGPKGKLWFPPSASSSEISTRHSRSSHMKRRLHDKLFNDDDDKKNNKNNHNNNDTIDKEDDRHKQKEMIVTIFSVYQEPSLRIRNLDHDSSSSDEEPDVEPVLSKNSDILKQQMFKKVSLSPEESDKQETEQITGMVLGSSTSIPLIKIDESKDFDINEVEFTSMEKKPEEDAKEIEMAEPDEKMKEKQIVTAALAKRDEELSVIVDNFRYFEQVVNVKTNYLLKVYPNYTGMIGKKINHIIYKQLHDVFHLTVSISDDHLPEYEALYHGFRNEVKSIVHMINDDYSVKIDNLLSNSDRSISEINASLSLELRKVNERLDKLNSSLFSNVVSETLRDSEQKMKIRDGTNHKIMYFCLENLIVIFLRLIWVIVNVYKVGEKIFTFGWNLIRLVFSLI</sequence>
<evidence type="ECO:0000313" key="3">
    <source>
        <dbReference type="EMBL" id="EAZ63357.2"/>
    </source>
</evidence>
<keyword evidence="2" id="KW-1133">Transmembrane helix</keyword>
<dbReference type="EMBL" id="AAVQ01000001">
    <property type="protein sequence ID" value="EAZ63357.2"/>
    <property type="molecule type" value="Genomic_DNA"/>
</dbReference>
<evidence type="ECO:0000256" key="2">
    <source>
        <dbReference type="SAM" id="Phobius"/>
    </source>
</evidence>
<protein>
    <recommendedName>
        <fullName evidence="5">Maintenance of telomere capping protein 4</fullName>
    </recommendedName>
</protein>
<name>A3GFJ0_PICST</name>
<dbReference type="Proteomes" id="UP000002258">
    <property type="component" value="Chromosome 1"/>
</dbReference>
<comment type="caution">
    <text evidence="3">The sequence shown here is derived from an EMBL/GenBank/DDBJ whole genome shotgun (WGS) entry which is preliminary data.</text>
</comment>
<evidence type="ECO:0000313" key="4">
    <source>
        <dbReference type="Proteomes" id="UP000002258"/>
    </source>
</evidence>
<keyword evidence="2" id="KW-0472">Membrane</keyword>
<dbReference type="RefSeq" id="XP_001387380.2">
    <property type="nucleotide sequence ID" value="XM_001387343.1"/>
</dbReference>
<feature type="transmembrane region" description="Helical" evidence="2">
    <location>
        <begin position="516"/>
        <end position="536"/>
    </location>
</feature>
<dbReference type="PANTHER" id="PTHR38426">
    <property type="entry name" value="MAINTENANCE OF TELOMERE CAPPING PROTEIN 4"/>
    <property type="match status" value="1"/>
</dbReference>
<keyword evidence="4" id="KW-1185">Reference proteome</keyword>
<dbReference type="STRING" id="322104.A3GFJ0"/>
<dbReference type="FunCoup" id="A3GFJ0">
    <property type="interactions" value="21"/>
</dbReference>
<keyword evidence="2" id="KW-0812">Transmembrane</keyword>
<proteinExistence type="predicted"/>
<dbReference type="KEGG" id="pic:PICST_64822"/>
<dbReference type="eggNOG" id="ENOG502QXZI">
    <property type="taxonomic scope" value="Eukaryota"/>
</dbReference>
<dbReference type="OrthoDB" id="4064064at2759"/>
<dbReference type="HOGENOM" id="CLU_024520_0_0_1"/>
<reference evidence="3 4" key="1">
    <citation type="journal article" date="2007" name="Nat. Biotechnol.">
        <title>Genome sequence of the lignocellulose-bioconverting and xylose-fermenting yeast Pichia stipitis.</title>
        <authorList>
            <person name="Jeffries T.W."/>
            <person name="Grigoriev I.V."/>
            <person name="Grimwood J."/>
            <person name="Laplaza J.M."/>
            <person name="Aerts A."/>
            <person name="Salamov A."/>
            <person name="Schmutz J."/>
            <person name="Lindquist E."/>
            <person name="Dehal P."/>
            <person name="Shapiro H."/>
            <person name="Jin Y.S."/>
            <person name="Passoth V."/>
            <person name="Richardson P.M."/>
        </authorList>
    </citation>
    <scope>NUCLEOTIDE SEQUENCE [LARGE SCALE GENOMIC DNA]</scope>
    <source>
        <strain evidence="4">ATCC 58785 / CBS 6054 / NBRC 10063 / NRRL Y-11545</strain>
    </source>
</reference>
<feature type="compositionally biased region" description="Basic residues" evidence="1">
    <location>
        <begin position="185"/>
        <end position="197"/>
    </location>
</feature>
<gene>
    <name evidence="3" type="ORF">PICST_64822</name>
</gene>
<dbReference type="PANTHER" id="PTHR38426:SF1">
    <property type="entry name" value="MAINTENANCE OF TELOMERE CAPPING PROTEIN 4"/>
    <property type="match status" value="1"/>
</dbReference>
<feature type="region of interest" description="Disordered" evidence="1">
    <location>
        <begin position="172"/>
        <end position="227"/>
    </location>
</feature>
<dbReference type="InParanoid" id="A3GFJ0"/>
<organism evidence="3 4">
    <name type="scientific">Scheffersomyces stipitis (strain ATCC 58785 / CBS 6054 / NBRC 10063 / NRRL Y-11545)</name>
    <name type="common">Yeast</name>
    <name type="synonym">Pichia stipitis</name>
    <dbReference type="NCBI Taxonomy" id="322104"/>
    <lineage>
        <taxon>Eukaryota</taxon>
        <taxon>Fungi</taxon>
        <taxon>Dikarya</taxon>
        <taxon>Ascomycota</taxon>
        <taxon>Saccharomycotina</taxon>
        <taxon>Pichiomycetes</taxon>
        <taxon>Debaryomycetaceae</taxon>
        <taxon>Scheffersomyces</taxon>
    </lineage>
</organism>
<evidence type="ECO:0000256" key="1">
    <source>
        <dbReference type="SAM" id="MobiDB-lite"/>
    </source>
</evidence>
<dbReference type="AlphaFoldDB" id="A3GFJ0"/>